<gene>
    <name evidence="1" type="ORF">Ahy_A08g039680</name>
</gene>
<proteinExistence type="predicted"/>
<dbReference type="Proteomes" id="UP000289738">
    <property type="component" value="Chromosome A08"/>
</dbReference>
<dbReference type="AlphaFoldDB" id="A0A445BX06"/>
<dbReference type="EMBL" id="SDMP01000008">
    <property type="protein sequence ID" value="RYR43253.1"/>
    <property type="molecule type" value="Genomic_DNA"/>
</dbReference>
<evidence type="ECO:0000313" key="1">
    <source>
        <dbReference type="EMBL" id="RYR43253.1"/>
    </source>
</evidence>
<keyword evidence="2" id="KW-1185">Reference proteome</keyword>
<protein>
    <submittedName>
        <fullName evidence="1">Uncharacterized protein</fullName>
    </submittedName>
</protein>
<evidence type="ECO:0000313" key="2">
    <source>
        <dbReference type="Proteomes" id="UP000289738"/>
    </source>
</evidence>
<reference evidence="1 2" key="1">
    <citation type="submission" date="2019-01" db="EMBL/GenBank/DDBJ databases">
        <title>Sequencing of cultivated peanut Arachis hypogaea provides insights into genome evolution and oil improvement.</title>
        <authorList>
            <person name="Chen X."/>
        </authorList>
    </citation>
    <scope>NUCLEOTIDE SEQUENCE [LARGE SCALE GENOMIC DNA]</scope>
    <source>
        <strain evidence="2">cv. Fuhuasheng</strain>
        <tissue evidence="1">Leaves</tissue>
    </source>
</reference>
<sequence>MARAPYELESDNRWLGGWAPETLLGGLEAARSDVARSWVGSRNADGWTAGGEKEGDLELAWNLESVRFSSAFGLMHHTGHPSPVLTYNCHI</sequence>
<accession>A0A445BX06</accession>
<comment type="caution">
    <text evidence="1">The sequence shown here is derived from an EMBL/GenBank/DDBJ whole genome shotgun (WGS) entry which is preliminary data.</text>
</comment>
<name>A0A445BX06_ARAHY</name>
<organism evidence="1 2">
    <name type="scientific">Arachis hypogaea</name>
    <name type="common">Peanut</name>
    <dbReference type="NCBI Taxonomy" id="3818"/>
    <lineage>
        <taxon>Eukaryota</taxon>
        <taxon>Viridiplantae</taxon>
        <taxon>Streptophyta</taxon>
        <taxon>Embryophyta</taxon>
        <taxon>Tracheophyta</taxon>
        <taxon>Spermatophyta</taxon>
        <taxon>Magnoliopsida</taxon>
        <taxon>eudicotyledons</taxon>
        <taxon>Gunneridae</taxon>
        <taxon>Pentapetalae</taxon>
        <taxon>rosids</taxon>
        <taxon>fabids</taxon>
        <taxon>Fabales</taxon>
        <taxon>Fabaceae</taxon>
        <taxon>Papilionoideae</taxon>
        <taxon>50 kb inversion clade</taxon>
        <taxon>dalbergioids sensu lato</taxon>
        <taxon>Dalbergieae</taxon>
        <taxon>Pterocarpus clade</taxon>
        <taxon>Arachis</taxon>
    </lineage>
</organism>